<dbReference type="PANTHER" id="PTHR48207:SF3">
    <property type="entry name" value="SUCCINATE--HYDROXYMETHYLGLUTARATE COA-TRANSFERASE"/>
    <property type="match status" value="1"/>
</dbReference>
<dbReference type="GO" id="GO:0008410">
    <property type="term" value="F:CoA-transferase activity"/>
    <property type="evidence" value="ECO:0007669"/>
    <property type="project" value="TreeGrafter"/>
</dbReference>
<dbReference type="InterPro" id="IPR044855">
    <property type="entry name" value="CoA-Trfase_III_dom3_sf"/>
</dbReference>
<name>A0A381Q3H2_9ZZZZ</name>
<keyword evidence="1" id="KW-0808">Transferase</keyword>
<dbReference type="EMBL" id="UINC01001179">
    <property type="protein sequence ID" value="SUZ73438.1"/>
    <property type="molecule type" value="Genomic_DNA"/>
</dbReference>
<sequence length="409" mass="44031">MVSGGRMGTLGGEVLMSGVLDGVRVLDFGRFIAGPFAATILADLGADVIRIERVDGGEDRWTTPVTSDGQGALFLQVGRNKRSVTLNPMKPEGRDIMNALIETADVVVANLPPATRKQMGLDYETLRSIKDDIIVSTVTCFGSGGPFSDRVGFDGLAQAMSGAMHMTGPQGQPTRNSTPYVDFCTGSLLGMATLAALRHRDLTGEGQELEAALLKTAMTIANATLIEQDQLQVHREASHNQGQTASPSDTFETSDGLVLVSVIGNYQFARWAKLVGRPELADDPRFGDDEGRGNHRQEICGVMSDWCANKTTEDVLVALAELKIPGAPVLTPQQTLDHPHVTALGFLERVDYPTATKEVPISQFPVTMTESPGVIRRRAPELGEHTEEVLTELGYSSSDLEALRSDRII</sequence>
<dbReference type="PANTHER" id="PTHR48207">
    <property type="entry name" value="SUCCINATE--HYDROXYMETHYLGLUTARATE COA-TRANSFERASE"/>
    <property type="match status" value="1"/>
</dbReference>
<gene>
    <name evidence="2" type="ORF">METZ01_LOCUS26292</name>
</gene>
<dbReference type="Gene3D" id="3.30.1540.10">
    <property type="entry name" value="formyl-coa transferase, domain 3"/>
    <property type="match status" value="1"/>
</dbReference>
<dbReference type="Pfam" id="PF02515">
    <property type="entry name" value="CoA_transf_3"/>
    <property type="match status" value="1"/>
</dbReference>
<dbReference type="Gene3D" id="3.40.50.10540">
    <property type="entry name" value="Crotonobetainyl-coa:carnitine coa-transferase, domain 1"/>
    <property type="match status" value="1"/>
</dbReference>
<dbReference type="AlphaFoldDB" id="A0A381Q3H2"/>
<accession>A0A381Q3H2</accession>
<reference evidence="2" key="1">
    <citation type="submission" date="2018-05" db="EMBL/GenBank/DDBJ databases">
        <authorList>
            <person name="Lanie J.A."/>
            <person name="Ng W.-L."/>
            <person name="Kazmierczak K.M."/>
            <person name="Andrzejewski T.M."/>
            <person name="Davidsen T.M."/>
            <person name="Wayne K.J."/>
            <person name="Tettelin H."/>
            <person name="Glass J.I."/>
            <person name="Rusch D."/>
            <person name="Podicherti R."/>
            <person name="Tsui H.-C.T."/>
            <person name="Winkler M.E."/>
        </authorList>
    </citation>
    <scope>NUCLEOTIDE SEQUENCE</scope>
</reference>
<organism evidence="2">
    <name type="scientific">marine metagenome</name>
    <dbReference type="NCBI Taxonomy" id="408172"/>
    <lineage>
        <taxon>unclassified sequences</taxon>
        <taxon>metagenomes</taxon>
        <taxon>ecological metagenomes</taxon>
    </lineage>
</organism>
<evidence type="ECO:0008006" key="3">
    <source>
        <dbReference type="Google" id="ProtNLM"/>
    </source>
</evidence>
<protein>
    <recommendedName>
        <fullName evidence="3">Formyl-CoA transferase</fullName>
    </recommendedName>
</protein>
<evidence type="ECO:0000313" key="2">
    <source>
        <dbReference type="EMBL" id="SUZ73438.1"/>
    </source>
</evidence>
<dbReference type="SUPFAM" id="SSF89796">
    <property type="entry name" value="CoA-transferase family III (CaiB/BaiF)"/>
    <property type="match status" value="1"/>
</dbReference>
<dbReference type="InterPro" id="IPR023606">
    <property type="entry name" value="CoA-Trfase_III_dom_1_sf"/>
</dbReference>
<proteinExistence type="predicted"/>
<dbReference type="InterPro" id="IPR050483">
    <property type="entry name" value="CoA-transferase_III_domain"/>
</dbReference>
<evidence type="ECO:0000256" key="1">
    <source>
        <dbReference type="ARBA" id="ARBA00022679"/>
    </source>
</evidence>
<dbReference type="InterPro" id="IPR003673">
    <property type="entry name" value="CoA-Trfase_fam_III"/>
</dbReference>